<organism evidence="6 7">
    <name type="scientific">Taxus chinensis</name>
    <name type="common">Chinese yew</name>
    <name type="synonym">Taxus wallichiana var. chinensis</name>
    <dbReference type="NCBI Taxonomy" id="29808"/>
    <lineage>
        <taxon>Eukaryota</taxon>
        <taxon>Viridiplantae</taxon>
        <taxon>Streptophyta</taxon>
        <taxon>Embryophyta</taxon>
        <taxon>Tracheophyta</taxon>
        <taxon>Spermatophyta</taxon>
        <taxon>Pinopsida</taxon>
        <taxon>Pinidae</taxon>
        <taxon>Conifers II</taxon>
        <taxon>Cupressales</taxon>
        <taxon>Taxaceae</taxon>
        <taxon>Taxus</taxon>
    </lineage>
</organism>
<name>A0AA38GW35_TAXCH</name>
<dbReference type="Proteomes" id="UP000824469">
    <property type="component" value="Unassembled WGS sequence"/>
</dbReference>
<keyword evidence="3" id="KW-0342">GTP-binding</keyword>
<dbReference type="InterPro" id="IPR006703">
    <property type="entry name" value="G_AIG1"/>
</dbReference>
<dbReference type="CDD" id="cd01852">
    <property type="entry name" value="AIG1"/>
    <property type="match status" value="1"/>
</dbReference>
<feature type="coiled-coil region" evidence="4">
    <location>
        <begin position="258"/>
        <end position="332"/>
    </location>
</feature>
<keyword evidence="4" id="KW-0175">Coiled coil</keyword>
<protein>
    <recommendedName>
        <fullName evidence="5">AIG1-type G domain-containing protein</fullName>
    </recommendedName>
</protein>
<comment type="similarity">
    <text evidence="1">Belongs to the TRAFAC class TrmE-Era-EngA-EngB-Septin-like GTPase superfamily. AIG1/Toc34/Toc159-like paraseptin GTPase family. IAN subfamily.</text>
</comment>
<accession>A0AA38GW35</accession>
<evidence type="ECO:0000256" key="1">
    <source>
        <dbReference type="ARBA" id="ARBA00008535"/>
    </source>
</evidence>
<evidence type="ECO:0000256" key="2">
    <source>
        <dbReference type="ARBA" id="ARBA00022741"/>
    </source>
</evidence>
<gene>
    <name evidence="6" type="ORF">KI387_002499</name>
</gene>
<keyword evidence="2" id="KW-0547">Nucleotide-binding</keyword>
<dbReference type="FunFam" id="3.40.50.300:FF:000840">
    <property type="entry name" value="Immune-associated nucleotide-binding protein 9"/>
    <property type="match status" value="1"/>
</dbReference>
<dbReference type="GO" id="GO:0005525">
    <property type="term" value="F:GTP binding"/>
    <property type="evidence" value="ECO:0007669"/>
    <property type="project" value="UniProtKB-KW"/>
</dbReference>
<dbReference type="AlphaFoldDB" id="A0AA38GW35"/>
<comment type="caution">
    <text evidence="6">The sequence shown here is derived from an EMBL/GenBank/DDBJ whole genome shotgun (WGS) entry which is preliminary data.</text>
</comment>
<dbReference type="SUPFAM" id="SSF52540">
    <property type="entry name" value="P-loop containing nucleoside triphosphate hydrolases"/>
    <property type="match status" value="1"/>
</dbReference>
<evidence type="ECO:0000256" key="4">
    <source>
        <dbReference type="SAM" id="Coils"/>
    </source>
</evidence>
<dbReference type="Gene3D" id="3.40.50.300">
    <property type="entry name" value="P-loop containing nucleotide triphosphate hydrolases"/>
    <property type="match status" value="1"/>
</dbReference>
<evidence type="ECO:0000256" key="3">
    <source>
        <dbReference type="ARBA" id="ARBA00023134"/>
    </source>
</evidence>
<feature type="domain" description="AIG1-type G" evidence="5">
    <location>
        <begin position="19"/>
        <end position="226"/>
    </location>
</feature>
<reference evidence="6 7" key="1">
    <citation type="journal article" date="2021" name="Nat. Plants">
        <title>The Taxus genome provides insights into paclitaxel biosynthesis.</title>
        <authorList>
            <person name="Xiong X."/>
            <person name="Gou J."/>
            <person name="Liao Q."/>
            <person name="Li Y."/>
            <person name="Zhou Q."/>
            <person name="Bi G."/>
            <person name="Li C."/>
            <person name="Du R."/>
            <person name="Wang X."/>
            <person name="Sun T."/>
            <person name="Guo L."/>
            <person name="Liang H."/>
            <person name="Lu P."/>
            <person name="Wu Y."/>
            <person name="Zhang Z."/>
            <person name="Ro D.K."/>
            <person name="Shang Y."/>
            <person name="Huang S."/>
            <person name="Yan J."/>
        </authorList>
    </citation>
    <scope>NUCLEOTIDE SEQUENCE [LARGE SCALE GENOMIC DNA]</scope>
    <source>
        <strain evidence="6">Ta-2019</strain>
    </source>
</reference>
<dbReference type="Pfam" id="PF04548">
    <property type="entry name" value="AIG1"/>
    <property type="match status" value="1"/>
</dbReference>
<dbReference type="InterPro" id="IPR027417">
    <property type="entry name" value="P-loop_NTPase"/>
</dbReference>
<evidence type="ECO:0000259" key="5">
    <source>
        <dbReference type="PROSITE" id="PS51720"/>
    </source>
</evidence>
<evidence type="ECO:0000313" key="7">
    <source>
        <dbReference type="Proteomes" id="UP000824469"/>
    </source>
</evidence>
<sequence length="339" mass="37828">MGGSHIEEVDDWELTGASSGVTTLVLVGRTGNGKSATGNSILGRNAFKSRSSSSAVTATCDLQQAVLNDGRIINVVDTPGLFDPSVPTEFLGKEIVKCIDLAKEGVHGVLLVLSVRSRFSSEEVAALQSLEMLFGEKIVNYMVVVFTGGDELEDNEETLEDYLDGCPSELQALLNQCHMRMVLFNNKTKSAVKKAKQVTELMKQLDIILAKNGGQPYSNELFREAQARSEKLSSQKEHIDKLRGYSKEELQSLESQMKEAYAEQLKQLTEMVEEKMRIATERLEQRLVSEQSARKQAEEEARLAQQRSDEQIRKLQEKLEQAHVETENLKKQMSKCVIL</sequence>
<proteinExistence type="inferred from homology"/>
<dbReference type="EMBL" id="JAHRHJ020000001">
    <property type="protein sequence ID" value="KAH9330391.1"/>
    <property type="molecule type" value="Genomic_DNA"/>
</dbReference>
<evidence type="ECO:0000313" key="6">
    <source>
        <dbReference type="EMBL" id="KAH9330391.1"/>
    </source>
</evidence>
<dbReference type="PROSITE" id="PS51720">
    <property type="entry name" value="G_AIG1"/>
    <property type="match status" value="1"/>
</dbReference>
<dbReference type="PANTHER" id="PTHR10903">
    <property type="entry name" value="GTPASE, IMAP FAMILY MEMBER-RELATED"/>
    <property type="match status" value="1"/>
</dbReference>
<dbReference type="OMA" id="QECPSRR"/>
<dbReference type="PANTHER" id="PTHR10903:SF184">
    <property type="entry name" value="GTP-BINDING PROTEIN A"/>
    <property type="match status" value="1"/>
</dbReference>
<dbReference type="InterPro" id="IPR045058">
    <property type="entry name" value="GIMA/IAN/Toc"/>
</dbReference>
<keyword evidence="7" id="KW-1185">Reference proteome</keyword>